<sequence>MKYFILKQDESYKNTPMIKGIPQEAISPRDLYEKNYNLMPKVTRLETYNSEQIDFIDIITNPILMMSEKTIDIVKMYMPKLATRDITIVDIIGNQTKVYKIPLIPRINSLTQDSKL</sequence>
<dbReference type="OrthoDB" id="2086300at2"/>
<protein>
    <submittedName>
        <fullName evidence="1">Uncharacterized protein</fullName>
    </submittedName>
</protein>
<dbReference type="RefSeq" id="WP_144398832.1">
    <property type="nucleotide sequence ID" value="NZ_VJXW01000024.1"/>
</dbReference>
<organism evidence="1 2">
    <name type="scientific">Criibacterium bergeronii</name>
    <dbReference type="NCBI Taxonomy" id="1871336"/>
    <lineage>
        <taxon>Bacteria</taxon>
        <taxon>Bacillati</taxon>
        <taxon>Bacillota</taxon>
        <taxon>Clostridia</taxon>
        <taxon>Peptostreptococcales</taxon>
        <taxon>Filifactoraceae</taxon>
        <taxon>Criibacterium</taxon>
    </lineage>
</organism>
<proteinExistence type="predicted"/>
<name>A0A552UWR8_9FIRM</name>
<dbReference type="Proteomes" id="UP000319424">
    <property type="component" value="Unassembled WGS sequence"/>
</dbReference>
<feature type="non-terminal residue" evidence="1">
    <location>
        <position position="116"/>
    </location>
</feature>
<accession>A0A552UWR8</accession>
<evidence type="ECO:0000313" key="1">
    <source>
        <dbReference type="EMBL" id="TRW22682.1"/>
    </source>
</evidence>
<dbReference type="AlphaFoldDB" id="A0A552UWR8"/>
<dbReference type="EMBL" id="VJXW01000024">
    <property type="protein sequence ID" value="TRW22682.1"/>
    <property type="molecule type" value="Genomic_DNA"/>
</dbReference>
<evidence type="ECO:0000313" key="2">
    <source>
        <dbReference type="Proteomes" id="UP000319424"/>
    </source>
</evidence>
<gene>
    <name evidence="1" type="ORF">FL857_10915</name>
</gene>
<reference evidence="1 2" key="1">
    <citation type="submission" date="2019-07" db="EMBL/GenBank/DDBJ databases">
        <title>Criibacterium bergeronii gen. nov., sp. nov. isolated from human clinical samples.</title>
        <authorList>
            <person name="Maheux A.F."/>
            <person name="Boudreau D.K."/>
            <person name="Berube E."/>
            <person name="Brodeur S."/>
            <person name="Bernard K.A."/>
            <person name="Abed J.Y."/>
            <person name="Ducrey E."/>
            <person name="Guay E.F."/>
            <person name="Raymond F."/>
            <person name="Corbeil J."/>
            <person name="Domingo M.-C."/>
            <person name="Roy P.H."/>
            <person name="Boissinot M."/>
            <person name="Tocheva E.I."/>
            <person name="Omar R.F."/>
        </authorList>
    </citation>
    <scope>NUCLEOTIDE SEQUENCE [LARGE SCALE GENOMIC DNA]</scope>
    <source>
        <strain evidence="1 2">CCRI-24246</strain>
    </source>
</reference>
<comment type="caution">
    <text evidence="1">The sequence shown here is derived from an EMBL/GenBank/DDBJ whole genome shotgun (WGS) entry which is preliminary data.</text>
</comment>